<gene>
    <name evidence="2" type="ORF">SAMN02745124_02471</name>
</gene>
<dbReference type="RefSeq" id="WP_073376440.1">
    <property type="nucleotide sequence ID" value="NZ_FQXS01000014.1"/>
</dbReference>
<reference evidence="2 3" key="1">
    <citation type="submission" date="2016-11" db="EMBL/GenBank/DDBJ databases">
        <authorList>
            <person name="Jaros S."/>
            <person name="Januszkiewicz K."/>
            <person name="Wedrychowicz H."/>
        </authorList>
    </citation>
    <scope>NUCLEOTIDE SEQUENCE [LARGE SCALE GENOMIC DNA]</scope>
    <source>
        <strain evidence="2 3">DSM 9705</strain>
    </source>
</reference>
<accession>A0A1M5WR66</accession>
<dbReference type="GO" id="GO:0003677">
    <property type="term" value="F:DNA binding"/>
    <property type="evidence" value="ECO:0007669"/>
    <property type="project" value="UniProtKB-KW"/>
</dbReference>
<dbReference type="InterPro" id="IPR005175">
    <property type="entry name" value="PPC_dom"/>
</dbReference>
<dbReference type="Pfam" id="PF03479">
    <property type="entry name" value="PCC"/>
    <property type="match status" value="1"/>
</dbReference>
<name>A0A1M5WR66_9BACT</name>
<dbReference type="Proteomes" id="UP000184139">
    <property type="component" value="Unassembled WGS sequence"/>
</dbReference>
<dbReference type="STRING" id="1121409.SAMN02745124_02471"/>
<dbReference type="AlphaFoldDB" id="A0A1M5WR66"/>
<dbReference type="PROSITE" id="PS51742">
    <property type="entry name" value="PPC"/>
    <property type="match status" value="1"/>
</dbReference>
<evidence type="ECO:0000313" key="3">
    <source>
        <dbReference type="Proteomes" id="UP000184139"/>
    </source>
</evidence>
<proteinExistence type="predicted"/>
<protein>
    <submittedName>
        <fullName evidence="2">Predicted DNA-binding protein with PD1-like DNA-binding motif</fullName>
    </submittedName>
</protein>
<evidence type="ECO:0000259" key="1">
    <source>
        <dbReference type="PROSITE" id="PS51742"/>
    </source>
</evidence>
<evidence type="ECO:0000313" key="2">
    <source>
        <dbReference type="EMBL" id="SHH89998.1"/>
    </source>
</evidence>
<dbReference type="OrthoDB" id="9798999at2"/>
<dbReference type="Gene3D" id="3.30.1330.80">
    <property type="entry name" value="Hypothetical protein, similar to alpha- acetolactate decarboxylase, domain 2"/>
    <property type="match status" value="1"/>
</dbReference>
<sequence length="147" mass="16218">MRFSEARQGRVFILRLEDGDIVHQEIERFAKEQAIAAAALIIVGGADRGSRLVVGPETDRGLPLRPMQTILEHAHEITGTGTLFRDEDGQPLLHMHLACGRGEKTVTGCIRSGVAVWHVMEVILFEICDTTAKRADEAPLDLKLLQP</sequence>
<keyword evidence="2" id="KW-0238">DNA-binding</keyword>
<feature type="domain" description="PPC" evidence="1">
    <location>
        <begin position="6"/>
        <end position="147"/>
    </location>
</feature>
<organism evidence="2 3">
    <name type="scientific">Desulfofustis glycolicus DSM 9705</name>
    <dbReference type="NCBI Taxonomy" id="1121409"/>
    <lineage>
        <taxon>Bacteria</taxon>
        <taxon>Pseudomonadati</taxon>
        <taxon>Thermodesulfobacteriota</taxon>
        <taxon>Desulfobulbia</taxon>
        <taxon>Desulfobulbales</taxon>
        <taxon>Desulfocapsaceae</taxon>
        <taxon>Desulfofustis</taxon>
    </lineage>
</organism>
<dbReference type="CDD" id="cd11378">
    <property type="entry name" value="DUF296"/>
    <property type="match status" value="1"/>
</dbReference>
<dbReference type="SUPFAM" id="SSF117856">
    <property type="entry name" value="AF0104/ALDC/Ptd012-like"/>
    <property type="match status" value="1"/>
</dbReference>
<keyword evidence="3" id="KW-1185">Reference proteome</keyword>
<dbReference type="EMBL" id="FQXS01000014">
    <property type="protein sequence ID" value="SHH89998.1"/>
    <property type="molecule type" value="Genomic_DNA"/>
</dbReference>